<accession>X6LLS7</accession>
<dbReference type="Proteomes" id="UP000023152">
    <property type="component" value="Unassembled WGS sequence"/>
</dbReference>
<evidence type="ECO:0000313" key="1">
    <source>
        <dbReference type="EMBL" id="ETO01690.1"/>
    </source>
</evidence>
<dbReference type="EMBL" id="ASPP01037642">
    <property type="protein sequence ID" value="ETO01690.1"/>
    <property type="molecule type" value="Genomic_DNA"/>
</dbReference>
<keyword evidence="2" id="KW-1185">Reference proteome</keyword>
<dbReference type="OrthoDB" id="194358at2759"/>
<sequence>MNQQKSMAYLPESERQSLIDWIRFKLKMLANISSLEFTPLYGTRGTYVISAIIISVDNKLDQGKDWPLQIDDNEGTLQCHVLRKCKMLPGEYYDNIFIHFKPTDTTYWTYN</sequence>
<gene>
    <name evidence="1" type="ORF">RFI_35750</name>
</gene>
<protein>
    <submittedName>
        <fullName evidence="1">Uncharacterized protein</fullName>
    </submittedName>
</protein>
<dbReference type="AlphaFoldDB" id="X6LLS7"/>
<organism evidence="1 2">
    <name type="scientific">Reticulomyxa filosa</name>
    <dbReference type="NCBI Taxonomy" id="46433"/>
    <lineage>
        <taxon>Eukaryota</taxon>
        <taxon>Sar</taxon>
        <taxon>Rhizaria</taxon>
        <taxon>Retaria</taxon>
        <taxon>Foraminifera</taxon>
        <taxon>Monothalamids</taxon>
        <taxon>Reticulomyxidae</taxon>
        <taxon>Reticulomyxa</taxon>
    </lineage>
</organism>
<proteinExistence type="predicted"/>
<comment type="caution">
    <text evidence="1">The sequence shown here is derived from an EMBL/GenBank/DDBJ whole genome shotgun (WGS) entry which is preliminary data.</text>
</comment>
<name>X6LLS7_RETFI</name>
<reference evidence="1 2" key="1">
    <citation type="journal article" date="2013" name="Curr. Biol.">
        <title>The Genome of the Foraminiferan Reticulomyxa filosa.</title>
        <authorList>
            <person name="Glockner G."/>
            <person name="Hulsmann N."/>
            <person name="Schleicher M."/>
            <person name="Noegel A.A."/>
            <person name="Eichinger L."/>
            <person name="Gallinger C."/>
            <person name="Pawlowski J."/>
            <person name="Sierra R."/>
            <person name="Euteneuer U."/>
            <person name="Pillet L."/>
            <person name="Moustafa A."/>
            <person name="Platzer M."/>
            <person name="Groth M."/>
            <person name="Szafranski K."/>
            <person name="Schliwa M."/>
        </authorList>
    </citation>
    <scope>NUCLEOTIDE SEQUENCE [LARGE SCALE GENOMIC DNA]</scope>
</reference>
<evidence type="ECO:0000313" key="2">
    <source>
        <dbReference type="Proteomes" id="UP000023152"/>
    </source>
</evidence>